<evidence type="ECO:0000256" key="5">
    <source>
        <dbReference type="ARBA" id="ARBA00038063"/>
    </source>
</evidence>
<dbReference type="InterPro" id="IPR001328">
    <property type="entry name" value="Pept_tRNA_hydro"/>
</dbReference>
<proteinExistence type="inferred from homology"/>
<feature type="binding site" evidence="8">
    <location>
        <position position="29"/>
    </location>
    <ligand>
        <name>tRNA</name>
        <dbReference type="ChEBI" id="CHEBI:17843"/>
    </ligand>
</feature>
<organism evidence="11 12">
    <name type="scientific">Kineosporia babensis</name>
    <dbReference type="NCBI Taxonomy" id="499548"/>
    <lineage>
        <taxon>Bacteria</taxon>
        <taxon>Bacillati</taxon>
        <taxon>Actinomycetota</taxon>
        <taxon>Actinomycetes</taxon>
        <taxon>Kineosporiales</taxon>
        <taxon>Kineosporiaceae</taxon>
        <taxon>Kineosporia</taxon>
    </lineage>
</organism>
<comment type="caution">
    <text evidence="11">The sequence shown here is derived from an EMBL/GenBank/DDBJ whole genome shotgun (WGS) entry which is preliminary data.</text>
</comment>
<keyword evidence="4 8" id="KW-0694">RNA-binding</keyword>
<dbReference type="Proteomes" id="UP001138997">
    <property type="component" value="Unassembled WGS sequence"/>
</dbReference>
<dbReference type="GO" id="GO:0006515">
    <property type="term" value="P:protein quality control for misfolded or incompletely synthesized proteins"/>
    <property type="evidence" value="ECO:0007669"/>
    <property type="project" value="UniProtKB-UniRule"/>
</dbReference>
<dbReference type="GO" id="GO:0004045">
    <property type="term" value="F:peptidyl-tRNA hydrolase activity"/>
    <property type="evidence" value="ECO:0007669"/>
    <property type="project" value="UniProtKB-UniRule"/>
</dbReference>
<evidence type="ECO:0000256" key="4">
    <source>
        <dbReference type="ARBA" id="ARBA00022884"/>
    </source>
</evidence>
<dbReference type="FunFam" id="3.40.50.1470:FF:000001">
    <property type="entry name" value="Peptidyl-tRNA hydrolase"/>
    <property type="match status" value="1"/>
</dbReference>
<evidence type="ECO:0000256" key="6">
    <source>
        <dbReference type="ARBA" id="ARBA00048707"/>
    </source>
</evidence>
<comment type="function">
    <text evidence="8">Hydrolyzes ribosome-free peptidyl-tRNAs (with 1 or more amino acids incorporated), which drop off the ribosome during protein synthesis, or as a result of ribosome stalling.</text>
</comment>
<feature type="binding site" evidence="8">
    <location>
        <position position="87"/>
    </location>
    <ligand>
        <name>tRNA</name>
        <dbReference type="ChEBI" id="CHEBI:17843"/>
    </ligand>
</feature>
<name>A0A9X1NLN9_9ACTN</name>
<dbReference type="PROSITE" id="PS01195">
    <property type="entry name" value="PEPT_TRNA_HYDROL_1"/>
    <property type="match status" value="1"/>
</dbReference>
<dbReference type="GO" id="GO:0000049">
    <property type="term" value="F:tRNA binding"/>
    <property type="evidence" value="ECO:0007669"/>
    <property type="project" value="UniProtKB-UniRule"/>
</dbReference>
<evidence type="ECO:0000256" key="2">
    <source>
        <dbReference type="ARBA" id="ARBA00022555"/>
    </source>
</evidence>
<protein>
    <recommendedName>
        <fullName evidence="7 8">Peptidyl-tRNA hydrolase</fullName>
        <shortName evidence="8">Pth</shortName>
        <ecNumber evidence="1 8">3.1.1.29</ecNumber>
    </recommendedName>
</protein>
<reference evidence="11" key="1">
    <citation type="submission" date="2021-11" db="EMBL/GenBank/DDBJ databases">
        <title>Streptomyces corallinus and Kineosporia corallina sp. nov., two new coral-derived marine actinobacteria.</title>
        <authorList>
            <person name="Buangrab K."/>
            <person name="Sutthacheep M."/>
            <person name="Yeemin T."/>
            <person name="Harunari E."/>
            <person name="Igarashi Y."/>
            <person name="Sripreechasak P."/>
            <person name="Kanchanasin P."/>
            <person name="Tanasupawat S."/>
            <person name="Phongsopitanun W."/>
        </authorList>
    </citation>
    <scope>NUCLEOTIDE SEQUENCE</scope>
    <source>
        <strain evidence="11">JCM 31032</strain>
    </source>
</reference>
<evidence type="ECO:0000313" key="11">
    <source>
        <dbReference type="EMBL" id="MCD5315363.1"/>
    </source>
</evidence>
<evidence type="ECO:0000256" key="9">
    <source>
        <dbReference type="RuleBase" id="RU000673"/>
    </source>
</evidence>
<comment type="subcellular location">
    <subcellularLocation>
        <location evidence="8">Cytoplasm</location>
    </subcellularLocation>
</comment>
<comment type="similarity">
    <text evidence="5 8 10">Belongs to the PTH family.</text>
</comment>
<evidence type="ECO:0000256" key="1">
    <source>
        <dbReference type="ARBA" id="ARBA00013260"/>
    </source>
</evidence>
<keyword evidence="3 8" id="KW-0378">Hydrolase</keyword>
<dbReference type="EMBL" id="JAJOMB010000021">
    <property type="protein sequence ID" value="MCD5315363.1"/>
    <property type="molecule type" value="Genomic_DNA"/>
</dbReference>
<dbReference type="CDD" id="cd00462">
    <property type="entry name" value="PTH"/>
    <property type="match status" value="1"/>
</dbReference>
<accession>A0A9X1NLN9</accession>
<dbReference type="InterPro" id="IPR018171">
    <property type="entry name" value="Pept_tRNA_hydro_CS"/>
</dbReference>
<feature type="site" description="Stabilizes the basic form of H active site to accept a proton" evidence="8">
    <location>
        <position position="112"/>
    </location>
</feature>
<feature type="active site" description="Proton acceptor" evidence="8">
    <location>
        <position position="34"/>
    </location>
</feature>
<dbReference type="EC" id="3.1.1.29" evidence="1 8"/>
<dbReference type="PROSITE" id="PS01196">
    <property type="entry name" value="PEPT_TRNA_HYDROL_2"/>
    <property type="match status" value="1"/>
</dbReference>
<keyword evidence="8" id="KW-0963">Cytoplasm</keyword>
<feature type="binding site" evidence="8">
    <location>
        <position position="85"/>
    </location>
    <ligand>
        <name>tRNA</name>
        <dbReference type="ChEBI" id="CHEBI:17843"/>
    </ligand>
</feature>
<evidence type="ECO:0000256" key="8">
    <source>
        <dbReference type="HAMAP-Rule" id="MF_00083"/>
    </source>
</evidence>
<evidence type="ECO:0000256" key="7">
    <source>
        <dbReference type="ARBA" id="ARBA00050038"/>
    </source>
</evidence>
<feature type="binding site" evidence="8">
    <location>
        <position position="133"/>
    </location>
    <ligand>
        <name>tRNA</name>
        <dbReference type="ChEBI" id="CHEBI:17843"/>
    </ligand>
</feature>
<comment type="function">
    <text evidence="8">Catalyzes the release of premature peptidyl moieties from peptidyl-tRNA molecules trapped in stalled 50S ribosomal subunits, and thus maintains levels of free tRNAs and 50S ribosomes.</text>
</comment>
<dbReference type="GO" id="GO:0005737">
    <property type="term" value="C:cytoplasm"/>
    <property type="evidence" value="ECO:0007669"/>
    <property type="project" value="UniProtKB-SubCell"/>
</dbReference>
<dbReference type="InterPro" id="IPR036416">
    <property type="entry name" value="Pept_tRNA_hydro_sf"/>
</dbReference>
<dbReference type="Pfam" id="PF01195">
    <property type="entry name" value="Pept_tRNA_hydro"/>
    <property type="match status" value="1"/>
</dbReference>
<keyword evidence="2 8" id="KW-0820">tRNA-binding</keyword>
<dbReference type="PANTHER" id="PTHR17224:SF1">
    <property type="entry name" value="PEPTIDYL-TRNA HYDROLASE"/>
    <property type="match status" value="1"/>
</dbReference>
<evidence type="ECO:0000256" key="3">
    <source>
        <dbReference type="ARBA" id="ARBA00022801"/>
    </source>
</evidence>
<dbReference type="NCBIfam" id="TIGR00447">
    <property type="entry name" value="pth"/>
    <property type="match status" value="1"/>
</dbReference>
<comment type="subunit">
    <text evidence="8">Monomer.</text>
</comment>
<dbReference type="GO" id="GO:0072344">
    <property type="term" value="P:rescue of stalled ribosome"/>
    <property type="evidence" value="ECO:0007669"/>
    <property type="project" value="UniProtKB-UniRule"/>
</dbReference>
<keyword evidence="12" id="KW-1185">Reference proteome</keyword>
<dbReference type="PANTHER" id="PTHR17224">
    <property type="entry name" value="PEPTIDYL-TRNA HYDROLASE"/>
    <property type="match status" value="1"/>
</dbReference>
<dbReference type="RefSeq" id="WP_231448166.1">
    <property type="nucleotide sequence ID" value="NZ_JAJOMB010000021.1"/>
</dbReference>
<dbReference type="SUPFAM" id="SSF53178">
    <property type="entry name" value="Peptidyl-tRNA hydrolase-like"/>
    <property type="match status" value="1"/>
</dbReference>
<feature type="site" description="Discriminates between blocked and unblocked aminoacyl-tRNA" evidence="8">
    <location>
        <position position="24"/>
    </location>
</feature>
<comment type="catalytic activity">
    <reaction evidence="6 8 9">
        <text>an N-acyl-L-alpha-aminoacyl-tRNA + H2O = an N-acyl-L-amino acid + a tRNA + H(+)</text>
        <dbReference type="Rhea" id="RHEA:54448"/>
        <dbReference type="Rhea" id="RHEA-COMP:10123"/>
        <dbReference type="Rhea" id="RHEA-COMP:13883"/>
        <dbReference type="ChEBI" id="CHEBI:15377"/>
        <dbReference type="ChEBI" id="CHEBI:15378"/>
        <dbReference type="ChEBI" id="CHEBI:59874"/>
        <dbReference type="ChEBI" id="CHEBI:78442"/>
        <dbReference type="ChEBI" id="CHEBI:138191"/>
        <dbReference type="EC" id="3.1.1.29"/>
    </reaction>
</comment>
<dbReference type="AlphaFoldDB" id="A0A9X1NLN9"/>
<sequence length="210" mass="22496">MPAATPDPTTVESDLPWLVVGLGNPGERYARNRHNIGARVADEVVARMGGRFTTHRARAQVYDGRWAPMGARPGARMIVAKPSTYMNESGGPVAGLLKFFGLTPDRLIVAHDELDIPFGGLRLKWGGGEGGHNGLRSISKSTGSKDYGRVRLGVGRPPGRMEAADFVLKDFPGAQSEEVALLIGEGADALEELARSNFARIQGVYNTKSV</sequence>
<dbReference type="HAMAP" id="MF_00083">
    <property type="entry name" value="Pept_tRNA_hydro_bact"/>
    <property type="match status" value="1"/>
</dbReference>
<evidence type="ECO:0000313" key="12">
    <source>
        <dbReference type="Proteomes" id="UP001138997"/>
    </source>
</evidence>
<gene>
    <name evidence="8 11" type="primary">pth</name>
    <name evidence="11" type="ORF">LR394_31130</name>
</gene>
<dbReference type="Gene3D" id="3.40.50.1470">
    <property type="entry name" value="Peptidyl-tRNA hydrolase"/>
    <property type="match status" value="1"/>
</dbReference>
<evidence type="ECO:0000256" key="10">
    <source>
        <dbReference type="RuleBase" id="RU004320"/>
    </source>
</evidence>